<proteinExistence type="inferred from homology"/>
<evidence type="ECO:0000313" key="5">
    <source>
        <dbReference type="EMBL" id="URE35836.1"/>
    </source>
</evidence>
<evidence type="ECO:0000256" key="3">
    <source>
        <dbReference type="ARBA" id="ARBA00023315"/>
    </source>
</evidence>
<feature type="region of interest" description="Disordered" evidence="4">
    <location>
        <begin position="1"/>
        <end position="25"/>
    </location>
</feature>
<sequence length="450" mass="49730">MEAEATGKEQYQYQHQHQHQHQHQETTLATMGFAVTMLAAGFVAPCEHTPSATLTLSSVDHALGLRFSLEMISAYGHGVEAASLIRGALSRALVPYYPVAGRLVTSGEGELEVACTGDGVWFVEAMAHCSLSDLKNLEFPLVIPKEELLPSPPPCINPEEMILMMQVTQFKCGGFAVGVKFSHMVFDGVGAGQFLKAVGEIAGGLSRPTIEPIWFRDAIPAPPRLPRQPPTITFDCVPSLFDFPQLTINNIKEELMRETACRCTTFEAVAAVLWQCRTRAINLPPHADVHLVFSSNVRPLLRQMLPPQRGYYGNCIFCLNVTSSSDKIKHAPLTEIVSLIRDAKASLAAKFSEWAMGNVEEDPYKVPIGYGVLNLSDWRSVGFFEVDYGWGTPHCVAPLNDHLFFAGGILLKRPLPEQGLRFRGEVVTEEHHESFVNELKWLAEGCPHKH</sequence>
<dbReference type="OrthoDB" id="748080at2759"/>
<protein>
    <submittedName>
        <fullName evidence="5">Transferase family</fullName>
    </submittedName>
</protein>
<evidence type="ECO:0000256" key="1">
    <source>
        <dbReference type="ARBA" id="ARBA00009861"/>
    </source>
</evidence>
<dbReference type="InterPro" id="IPR023213">
    <property type="entry name" value="CAT-like_dom_sf"/>
</dbReference>
<keyword evidence="3" id="KW-0012">Acyltransferase</keyword>
<keyword evidence="2 5" id="KW-0808">Transferase</keyword>
<gene>
    <name evidence="5" type="ORF">MUK42_37677</name>
</gene>
<dbReference type="InterPro" id="IPR050898">
    <property type="entry name" value="Plant_acyltransferase"/>
</dbReference>
<dbReference type="Proteomes" id="UP001055439">
    <property type="component" value="Chromosome 8"/>
</dbReference>
<name>A0A9E7HM15_9LILI</name>
<keyword evidence="6" id="KW-1185">Reference proteome</keyword>
<dbReference type="Gene3D" id="3.30.559.10">
    <property type="entry name" value="Chloramphenicol acetyltransferase-like domain"/>
    <property type="match status" value="2"/>
</dbReference>
<accession>A0A9E7HM15</accession>
<evidence type="ECO:0000256" key="2">
    <source>
        <dbReference type="ARBA" id="ARBA00022679"/>
    </source>
</evidence>
<dbReference type="EMBL" id="CP097510">
    <property type="protein sequence ID" value="URE35836.1"/>
    <property type="molecule type" value="Genomic_DNA"/>
</dbReference>
<dbReference type="GO" id="GO:0016746">
    <property type="term" value="F:acyltransferase activity"/>
    <property type="evidence" value="ECO:0007669"/>
    <property type="project" value="UniProtKB-KW"/>
</dbReference>
<evidence type="ECO:0000313" key="6">
    <source>
        <dbReference type="Proteomes" id="UP001055439"/>
    </source>
</evidence>
<evidence type="ECO:0000256" key="4">
    <source>
        <dbReference type="SAM" id="MobiDB-lite"/>
    </source>
</evidence>
<dbReference type="Pfam" id="PF02458">
    <property type="entry name" value="Transferase"/>
    <property type="match status" value="1"/>
</dbReference>
<organism evidence="5 6">
    <name type="scientific">Musa troglodytarum</name>
    <name type="common">fe'i banana</name>
    <dbReference type="NCBI Taxonomy" id="320322"/>
    <lineage>
        <taxon>Eukaryota</taxon>
        <taxon>Viridiplantae</taxon>
        <taxon>Streptophyta</taxon>
        <taxon>Embryophyta</taxon>
        <taxon>Tracheophyta</taxon>
        <taxon>Spermatophyta</taxon>
        <taxon>Magnoliopsida</taxon>
        <taxon>Liliopsida</taxon>
        <taxon>Zingiberales</taxon>
        <taxon>Musaceae</taxon>
        <taxon>Musa</taxon>
    </lineage>
</organism>
<reference evidence="5" key="1">
    <citation type="submission" date="2022-05" db="EMBL/GenBank/DDBJ databases">
        <title>The Musa troglodytarum L. genome provides insights into the mechanism of non-climacteric behaviour and enrichment of carotenoids.</title>
        <authorList>
            <person name="Wang J."/>
        </authorList>
    </citation>
    <scope>NUCLEOTIDE SEQUENCE</scope>
    <source>
        <tissue evidence="5">Leaf</tissue>
    </source>
</reference>
<comment type="similarity">
    <text evidence="1">Belongs to the plant acyltransferase family.</text>
</comment>
<dbReference type="PANTHER" id="PTHR31147">
    <property type="entry name" value="ACYL TRANSFERASE 4"/>
    <property type="match status" value="1"/>
</dbReference>
<dbReference type="AlphaFoldDB" id="A0A9E7HM15"/>
<dbReference type="PANTHER" id="PTHR31147:SF1">
    <property type="entry name" value="ACYL TRANSFERASE 4"/>
    <property type="match status" value="1"/>
</dbReference>